<evidence type="ECO:0000256" key="1">
    <source>
        <dbReference type="SAM" id="Phobius"/>
    </source>
</evidence>
<organism evidence="2">
    <name type="scientific">Spodoptera frugiperda</name>
    <name type="common">Fall armyworm</name>
    <dbReference type="NCBI Taxonomy" id="7108"/>
    <lineage>
        <taxon>Eukaryota</taxon>
        <taxon>Metazoa</taxon>
        <taxon>Ecdysozoa</taxon>
        <taxon>Arthropoda</taxon>
        <taxon>Hexapoda</taxon>
        <taxon>Insecta</taxon>
        <taxon>Pterygota</taxon>
        <taxon>Neoptera</taxon>
        <taxon>Endopterygota</taxon>
        <taxon>Lepidoptera</taxon>
        <taxon>Glossata</taxon>
        <taxon>Ditrysia</taxon>
        <taxon>Noctuoidea</taxon>
        <taxon>Noctuidae</taxon>
        <taxon>Amphipyrinae</taxon>
        <taxon>Spodoptera</taxon>
    </lineage>
</organism>
<dbReference type="EMBL" id="ODYU01000075">
    <property type="protein sequence ID" value="SOQ34220.1"/>
    <property type="molecule type" value="Genomic_DNA"/>
</dbReference>
<keyword evidence="1" id="KW-1133">Transmembrane helix</keyword>
<evidence type="ECO:0000313" key="2">
    <source>
        <dbReference type="EMBL" id="SOQ34220.1"/>
    </source>
</evidence>
<sequence>MYADTFIKKSEIPSAADEFLIIRDKKKDPDGNQSPPQRRYKCVADLLGVMVLRVVDYWLPILMAVRMRKLDFYYVVIISGAADYLAGLPGLQLEKQGYERGGFKPLTNYNQPEDILGFQVLQIVRPGFRIIKLRDA</sequence>
<keyword evidence="1" id="KW-0812">Transmembrane</keyword>
<reference evidence="2" key="1">
    <citation type="submission" date="2016-07" db="EMBL/GenBank/DDBJ databases">
        <authorList>
            <person name="Bretaudeau A."/>
        </authorList>
    </citation>
    <scope>NUCLEOTIDE SEQUENCE</scope>
    <source>
        <strain evidence="2">Rice</strain>
        <tissue evidence="2">Whole body</tissue>
    </source>
</reference>
<accession>A0A2H1V046</accession>
<name>A0A2H1V046_SPOFR</name>
<keyword evidence="1" id="KW-0472">Membrane</keyword>
<dbReference type="AlphaFoldDB" id="A0A2H1V046"/>
<gene>
    <name evidence="2" type="ORF">SFRICE_011372</name>
</gene>
<feature type="transmembrane region" description="Helical" evidence="1">
    <location>
        <begin position="72"/>
        <end position="91"/>
    </location>
</feature>
<proteinExistence type="predicted"/>
<protein>
    <submittedName>
        <fullName evidence="2">SFRICE_011372</fullName>
    </submittedName>
</protein>